<dbReference type="PATRIC" id="fig|1432052.4.peg.4728"/>
<dbReference type="SUPFAM" id="SSF51445">
    <property type="entry name" value="(Trans)glycosidases"/>
    <property type="match status" value="1"/>
</dbReference>
<dbReference type="InterPro" id="IPR050314">
    <property type="entry name" value="Glycosyl_Hydrlase_18"/>
</dbReference>
<dbReference type="InterPro" id="IPR017853">
    <property type="entry name" value="GH"/>
</dbReference>
<dbReference type="GO" id="GO:0008061">
    <property type="term" value="F:chitin binding"/>
    <property type="evidence" value="ECO:0007669"/>
    <property type="project" value="InterPro"/>
</dbReference>
<keyword evidence="4" id="KW-0624">Polysaccharide degradation</keyword>
<evidence type="ECO:0000256" key="2">
    <source>
        <dbReference type="ARBA" id="ARBA00012729"/>
    </source>
</evidence>
<dbReference type="CDD" id="cd06548">
    <property type="entry name" value="GH18_chitinase"/>
    <property type="match status" value="1"/>
</dbReference>
<dbReference type="GO" id="GO:0008843">
    <property type="term" value="F:endochitinase activity"/>
    <property type="evidence" value="ECO:0007669"/>
    <property type="project" value="UniProtKB-EC"/>
</dbReference>
<dbReference type="InterPro" id="IPR001223">
    <property type="entry name" value="Glyco_hydro18_cat"/>
</dbReference>
<name>A0A1E3A4R1_9FIRM</name>
<evidence type="ECO:0000256" key="6">
    <source>
        <dbReference type="RuleBase" id="RU000489"/>
    </source>
</evidence>
<dbReference type="Pfam" id="PF00704">
    <property type="entry name" value="Glyco_hydro_18"/>
    <property type="match status" value="1"/>
</dbReference>
<dbReference type="PROSITE" id="PS01095">
    <property type="entry name" value="GH18_1"/>
    <property type="match status" value="1"/>
</dbReference>
<keyword evidence="5 6" id="KW-0326">Glycosidase</keyword>
<gene>
    <name evidence="9" type="primary">chiA1_1</name>
    <name evidence="9" type="ORF">BEI61_04263</name>
</gene>
<comment type="caution">
    <text evidence="9">The sequence shown here is derived from an EMBL/GenBank/DDBJ whole genome shotgun (WGS) entry which is preliminary data.</text>
</comment>
<proteinExistence type="inferred from homology"/>
<reference evidence="9 10" key="1">
    <citation type="submission" date="2016-07" db="EMBL/GenBank/DDBJ databases">
        <title>Characterization of isolates of Eisenbergiella tayi derived from blood cultures, using whole genome sequencing.</title>
        <authorList>
            <person name="Burdz T."/>
            <person name="Wiebe D."/>
            <person name="Huynh C."/>
            <person name="Bernard K."/>
        </authorList>
    </citation>
    <scope>NUCLEOTIDE SEQUENCE [LARGE SCALE GENOMIC DNA]</scope>
    <source>
        <strain evidence="9 10">NML 110608</strain>
    </source>
</reference>
<dbReference type="SUPFAM" id="SSF54556">
    <property type="entry name" value="Chitinase insertion domain"/>
    <property type="match status" value="1"/>
</dbReference>
<dbReference type="InterPro" id="IPR029070">
    <property type="entry name" value="Chitinase_insertion_sf"/>
</dbReference>
<organism evidence="9 10">
    <name type="scientific">Eisenbergiella tayi</name>
    <dbReference type="NCBI Taxonomy" id="1432052"/>
    <lineage>
        <taxon>Bacteria</taxon>
        <taxon>Bacillati</taxon>
        <taxon>Bacillota</taxon>
        <taxon>Clostridia</taxon>
        <taxon>Lachnospirales</taxon>
        <taxon>Lachnospiraceae</taxon>
        <taxon>Eisenbergiella</taxon>
    </lineage>
</organism>
<evidence type="ECO:0000256" key="4">
    <source>
        <dbReference type="ARBA" id="ARBA00023024"/>
    </source>
</evidence>
<dbReference type="AlphaFoldDB" id="A0A1E3A4R1"/>
<evidence type="ECO:0000256" key="5">
    <source>
        <dbReference type="ARBA" id="ARBA00023295"/>
    </source>
</evidence>
<sequence>MNKVIGYVGTRDLGGMRNADIRCLDVINIAFGQVEDSRMVWDGSGAKEALAQIRGVNPGIKILLSVGGWGTDGFSQGSRTAQNREKMAQSAAELVKEYGLDGIDIDWEYPCSSLAGIASDPGDKENFTLLLKAVRECLDEAGDGYMLTIAAGGDAYFTAQTDMKEAVRYLDYVQLMAYDLQGGFQKATGHHAALYFGSRNMSDACADKAVRLFMEAGVPAAKIVLGIPFYSRKWEDVKGGGTGLGQEALTVGGYGPDYGELEASYIGKNGFRRYWDEEAKAPYLFDGKTFISYEDPMSITEKVAYCREKGLYGIMYWEYKCDSAGGLTCFIREKMDGQAGERRK</sequence>
<evidence type="ECO:0000313" key="9">
    <source>
        <dbReference type="EMBL" id="ODM03467.1"/>
    </source>
</evidence>
<dbReference type="GO" id="GO:0006032">
    <property type="term" value="P:chitin catabolic process"/>
    <property type="evidence" value="ECO:0007669"/>
    <property type="project" value="UniProtKB-KW"/>
</dbReference>
<keyword evidence="4" id="KW-0119">Carbohydrate metabolism</keyword>
<comment type="catalytic activity">
    <reaction evidence="1">
        <text>Random endo-hydrolysis of N-acetyl-beta-D-glucosaminide (1-&gt;4)-beta-linkages in chitin and chitodextrins.</text>
        <dbReference type="EC" id="3.2.1.14"/>
    </reaction>
</comment>
<dbReference type="RefSeq" id="WP_069153924.1">
    <property type="nucleotide sequence ID" value="NZ_MCGH01000003.1"/>
</dbReference>
<accession>A0A1E3A4R1</accession>
<keyword evidence="4" id="KW-0146">Chitin degradation</keyword>
<dbReference type="Gene3D" id="3.10.50.10">
    <property type="match status" value="1"/>
</dbReference>
<evidence type="ECO:0000313" key="10">
    <source>
        <dbReference type="Proteomes" id="UP000094067"/>
    </source>
</evidence>
<dbReference type="PANTHER" id="PTHR11177:SF317">
    <property type="entry name" value="CHITINASE 12-RELATED"/>
    <property type="match status" value="1"/>
</dbReference>
<evidence type="ECO:0000256" key="3">
    <source>
        <dbReference type="ARBA" id="ARBA00022801"/>
    </source>
</evidence>
<dbReference type="SMART" id="SM00636">
    <property type="entry name" value="Glyco_18"/>
    <property type="match status" value="1"/>
</dbReference>
<comment type="similarity">
    <text evidence="7">Belongs to the glycosyl hydrolase 18 family.</text>
</comment>
<dbReference type="GO" id="GO:0005975">
    <property type="term" value="P:carbohydrate metabolic process"/>
    <property type="evidence" value="ECO:0007669"/>
    <property type="project" value="InterPro"/>
</dbReference>
<dbReference type="InterPro" id="IPR011583">
    <property type="entry name" value="Chitinase_II/V-like_cat"/>
</dbReference>
<dbReference type="PROSITE" id="PS51910">
    <property type="entry name" value="GH18_2"/>
    <property type="match status" value="1"/>
</dbReference>
<dbReference type="Gene3D" id="3.20.20.80">
    <property type="entry name" value="Glycosidases"/>
    <property type="match status" value="1"/>
</dbReference>
<dbReference type="PANTHER" id="PTHR11177">
    <property type="entry name" value="CHITINASE"/>
    <property type="match status" value="1"/>
</dbReference>
<keyword evidence="3 6" id="KW-0378">Hydrolase</keyword>
<evidence type="ECO:0000256" key="7">
    <source>
        <dbReference type="RuleBase" id="RU004453"/>
    </source>
</evidence>
<dbReference type="EC" id="3.2.1.14" evidence="2"/>
<feature type="domain" description="GH18" evidence="8">
    <location>
        <begin position="2"/>
        <end position="338"/>
    </location>
</feature>
<evidence type="ECO:0000259" key="8">
    <source>
        <dbReference type="PROSITE" id="PS51910"/>
    </source>
</evidence>
<protein>
    <recommendedName>
        <fullName evidence="2">chitinase</fullName>
        <ecNumber evidence="2">3.2.1.14</ecNumber>
    </recommendedName>
</protein>
<evidence type="ECO:0000256" key="1">
    <source>
        <dbReference type="ARBA" id="ARBA00000822"/>
    </source>
</evidence>
<dbReference type="Proteomes" id="UP000094067">
    <property type="component" value="Unassembled WGS sequence"/>
</dbReference>
<dbReference type="InterPro" id="IPR001579">
    <property type="entry name" value="Glyco_hydro_18_chit_AS"/>
</dbReference>
<dbReference type="EMBL" id="MCGH01000003">
    <property type="protein sequence ID" value="ODM03467.1"/>
    <property type="molecule type" value="Genomic_DNA"/>
</dbReference>